<evidence type="ECO:0000256" key="2">
    <source>
        <dbReference type="ARBA" id="ARBA00023054"/>
    </source>
</evidence>
<gene>
    <name evidence="8" type="ORF">BDK51DRAFT_25808</name>
</gene>
<feature type="compositionally biased region" description="Pro residues" evidence="5">
    <location>
        <begin position="1397"/>
        <end position="1411"/>
    </location>
</feature>
<evidence type="ECO:0000259" key="6">
    <source>
        <dbReference type="Pfam" id="PF07926"/>
    </source>
</evidence>
<dbReference type="GO" id="GO:0006406">
    <property type="term" value="P:mRNA export from nucleus"/>
    <property type="evidence" value="ECO:0007669"/>
    <property type="project" value="TreeGrafter"/>
</dbReference>
<dbReference type="Proteomes" id="UP000269721">
    <property type="component" value="Unassembled WGS sequence"/>
</dbReference>
<feature type="compositionally biased region" description="Polar residues" evidence="5">
    <location>
        <begin position="1076"/>
        <end position="1086"/>
    </location>
</feature>
<name>A0A4P9WGE9_9FUNG</name>
<protein>
    <submittedName>
        <fullName evidence="8">Uncharacterized protein</fullName>
    </submittedName>
</protein>
<reference evidence="9" key="1">
    <citation type="journal article" date="2018" name="Nat. Microbiol.">
        <title>Leveraging single-cell genomics to expand the fungal tree of life.</title>
        <authorList>
            <person name="Ahrendt S.R."/>
            <person name="Quandt C.A."/>
            <person name="Ciobanu D."/>
            <person name="Clum A."/>
            <person name="Salamov A."/>
            <person name="Andreopoulos B."/>
            <person name="Cheng J.F."/>
            <person name="Woyke T."/>
            <person name="Pelin A."/>
            <person name="Henrissat B."/>
            <person name="Reynolds N.K."/>
            <person name="Benny G.L."/>
            <person name="Smith M.E."/>
            <person name="James T.Y."/>
            <person name="Grigoriev I.V."/>
        </authorList>
    </citation>
    <scope>NUCLEOTIDE SEQUENCE [LARGE SCALE GENOMIC DNA]</scope>
</reference>
<proteinExistence type="predicted"/>
<dbReference type="Pfam" id="PF25785">
    <property type="entry name" value="TPR"/>
    <property type="match status" value="1"/>
</dbReference>
<dbReference type="OrthoDB" id="343070at2759"/>
<dbReference type="EMBL" id="KZ995327">
    <property type="protein sequence ID" value="RKO90893.1"/>
    <property type="molecule type" value="Genomic_DNA"/>
</dbReference>
<evidence type="ECO:0000313" key="9">
    <source>
        <dbReference type="Proteomes" id="UP000269721"/>
    </source>
</evidence>
<dbReference type="InterPro" id="IPR057974">
    <property type="entry name" value="NUA/TPR/MLP1-2-like_dom"/>
</dbReference>
<evidence type="ECO:0000256" key="1">
    <source>
        <dbReference type="ARBA" id="ARBA00004123"/>
    </source>
</evidence>
<dbReference type="InterPro" id="IPR012929">
    <property type="entry name" value="Nucleoprot-TPR/MLP1-2_dom"/>
</dbReference>
<keyword evidence="9" id="KW-1185">Reference proteome</keyword>
<evidence type="ECO:0000256" key="5">
    <source>
        <dbReference type="SAM" id="MobiDB-lite"/>
    </source>
</evidence>
<keyword evidence="2 4" id="KW-0175">Coiled coil</keyword>
<dbReference type="GO" id="GO:0005643">
    <property type="term" value="C:nuclear pore"/>
    <property type="evidence" value="ECO:0007669"/>
    <property type="project" value="TreeGrafter"/>
</dbReference>
<comment type="subcellular location">
    <subcellularLocation>
        <location evidence="1">Nucleus</location>
    </subcellularLocation>
</comment>
<feature type="region of interest" description="Disordered" evidence="5">
    <location>
        <begin position="1186"/>
        <end position="1209"/>
    </location>
</feature>
<feature type="region of interest" description="Disordered" evidence="5">
    <location>
        <begin position="105"/>
        <end position="136"/>
    </location>
</feature>
<dbReference type="Gene3D" id="1.20.5.170">
    <property type="match status" value="1"/>
</dbReference>
<feature type="coiled-coil region" evidence="4">
    <location>
        <begin position="32"/>
        <end position="95"/>
    </location>
</feature>
<feature type="coiled-coil region" evidence="4">
    <location>
        <begin position="229"/>
        <end position="528"/>
    </location>
</feature>
<evidence type="ECO:0000259" key="7">
    <source>
        <dbReference type="Pfam" id="PF25785"/>
    </source>
</evidence>
<feature type="domain" description="Nucleoprotein TPR/MLP1-2" evidence="6">
    <location>
        <begin position="515"/>
        <end position="640"/>
    </location>
</feature>
<accession>A0A4P9WGE9</accession>
<dbReference type="PANTHER" id="PTHR18898:SF2">
    <property type="entry name" value="NUCLEOPROTEIN TPR"/>
    <property type="match status" value="1"/>
</dbReference>
<feature type="coiled-coil region" evidence="4">
    <location>
        <begin position="821"/>
        <end position="1010"/>
    </location>
</feature>
<dbReference type="PANTHER" id="PTHR18898">
    <property type="entry name" value="NUCLEOPROTEIN TPR-RELATED"/>
    <property type="match status" value="1"/>
</dbReference>
<feature type="compositionally biased region" description="Low complexity" evidence="5">
    <location>
        <begin position="1061"/>
        <end position="1075"/>
    </location>
</feature>
<dbReference type="GO" id="GO:0017056">
    <property type="term" value="F:structural constituent of nuclear pore"/>
    <property type="evidence" value="ECO:0007669"/>
    <property type="project" value="TreeGrafter"/>
</dbReference>
<feature type="compositionally biased region" description="Low complexity" evidence="5">
    <location>
        <begin position="1412"/>
        <end position="1425"/>
    </location>
</feature>
<dbReference type="Pfam" id="PF07926">
    <property type="entry name" value="TPR_MLP1_2"/>
    <property type="match status" value="1"/>
</dbReference>
<feature type="region of interest" description="Disordered" evidence="5">
    <location>
        <begin position="1030"/>
        <end position="1091"/>
    </location>
</feature>
<sequence length="1465" mass="158654">MERITAWAESVPANASDADNAISEHLVEVRSLEDLQSQNAKLIRALRAQSARMRDLEAQRAADHNSAQRKLQERLKTLQDQLTSQIARAASFERERDTWRRLAEKSTAAGGGGAGSSSSPGGRPATPVGGSRDGLDWEWRYKETQRDFDNYRKESGQDTRTLKDELEKLRRDKTTLEVRAATLDSQLRMQGERYTMLNTRTESLEGENGHLRERIATITTNYTALDAKVQDLSNAILEERTDTEKLRKENQCLIVERDVEKGIVARSRQESQSLLRERNQAHERLASLQRLLTDKEASFSASITRFESKLEALERELTLSRRQAHDALEESRATTARTAAEARAASARIEKLAAERARALAECDAGKSRAAELAARVEELVGKLAVAEARLDSEAAAQEGGEEGARAKVRELEIAIAAAKRDTTAAKHDLASAREAEENYRQIAQEAEKRLEALQALHDALRSDLENQVAERTSVVEALERERADLNDRLESVLGDLVQSQEKSDNERREHERTVRDLEQQLETAIKSEELAVAARELLAGDVQTLVGVAEEAKTNYNREHVAHSKALEEILQEKKKLADARQELGAAKQRAELAEANAATQQASWDTTRQSLNQEISELKSRLEDLTTQNGLLFDQFEQYQKSSDTFDTSVAGEADRSIGELRELVRSLRGDKVIIETRLEIALQENDRIKGDYDYVQRSLDETRTILDEERKRTNEAQANNRRHDELIAAVNDLNVLRESNHMLREELKKTEAKLTKAQEIVASLRAMIDPLKEEVATLKAEVEVRKEENNVLIADNTRWKARAQQILDKYERVDPAEHAKLKDDTIKMQEEITALQAKVIELETANAASQEASKNELDAAKSDLETAKSVIEKTKSELETAIAKRNEMVQRSNAFYLKQKAKRQELDALQAELQAERASLTEARNAPAPPSPAQEAEMKALKQEVADRKQEIAGFQQEIATLKQEIANLKQEVVSLNSKIGEDTANRAKLASENMELQKKIMEKHQEVVRLRGHLASRDKRLKELEANGAVAPATPNGATPGSRALTPGKRPRDEEIGPSPTTSTPTPGSPTIVASNTSQTPAESVPKRARVNGPGTVAAGAAVIPVAEQEQLPPRPVVAIHPTAPTPGQTPTLVTPTLPSVGDPRQAALVSLSAPPLPTMALDPTAPPFRIDLPVAVVKPEATPPISEGPTEEAPIEQPAEVKVSESTPMDTDEIIDMEEPSAADEEPLQELDASMDVAAESVIEPDATKQVISAEGANNFEEAPQQGEVAIADNVSDSTEVPAPVDSIPVPAAVPVEVHFGLEPLSAAQPASVPSAGAPGLVPAPAAAAPVLLPVTPAAVAASVPVAAAPSPVPPPAQAQAPDVVPPAAPPVAVAIQAHTIAIAAPEVVSPARPPASVPAPTPITPIPAAGATPAATPIPAATPLPVAAPTPAGTPTSAAAPSPAATPTLTLACKSARIC</sequence>
<feature type="domain" description="NUA/TPR/MLP1-2-like" evidence="7">
    <location>
        <begin position="11"/>
        <end position="57"/>
    </location>
</feature>
<feature type="region of interest" description="Disordered" evidence="5">
    <location>
        <begin position="1397"/>
        <end position="1452"/>
    </location>
</feature>
<feature type="coiled-coil region" evidence="4">
    <location>
        <begin position="702"/>
        <end position="784"/>
    </location>
</feature>
<feature type="compositionally biased region" description="Low complexity" evidence="5">
    <location>
        <begin position="1435"/>
        <end position="1452"/>
    </location>
</feature>
<feature type="coiled-coil region" evidence="4">
    <location>
        <begin position="564"/>
        <end position="630"/>
    </location>
</feature>
<keyword evidence="3" id="KW-0539">Nucleus</keyword>
<evidence type="ECO:0000256" key="3">
    <source>
        <dbReference type="ARBA" id="ARBA00023242"/>
    </source>
</evidence>
<evidence type="ECO:0000313" key="8">
    <source>
        <dbReference type="EMBL" id="RKO90893.1"/>
    </source>
</evidence>
<dbReference type="GO" id="GO:0006606">
    <property type="term" value="P:protein import into nucleus"/>
    <property type="evidence" value="ECO:0007669"/>
    <property type="project" value="InterPro"/>
</dbReference>
<evidence type="ECO:0000256" key="4">
    <source>
        <dbReference type="SAM" id="Coils"/>
    </source>
</evidence>
<feature type="coiled-coil region" evidence="4">
    <location>
        <begin position="152"/>
        <end position="186"/>
    </location>
</feature>
<feature type="compositionally biased region" description="Low complexity" evidence="5">
    <location>
        <begin position="116"/>
        <end position="125"/>
    </location>
</feature>
<organism evidence="8 9">
    <name type="scientific">Blyttiomyces helicus</name>
    <dbReference type="NCBI Taxonomy" id="388810"/>
    <lineage>
        <taxon>Eukaryota</taxon>
        <taxon>Fungi</taxon>
        <taxon>Fungi incertae sedis</taxon>
        <taxon>Chytridiomycota</taxon>
        <taxon>Chytridiomycota incertae sedis</taxon>
        <taxon>Chytridiomycetes</taxon>
        <taxon>Chytridiomycetes incertae sedis</taxon>
        <taxon>Blyttiomyces</taxon>
    </lineage>
</organism>